<organism evidence="1 2">
    <name type="scientific">Orenia metallireducens</name>
    <dbReference type="NCBI Taxonomy" id="1413210"/>
    <lineage>
        <taxon>Bacteria</taxon>
        <taxon>Bacillati</taxon>
        <taxon>Bacillota</taxon>
        <taxon>Clostridia</taxon>
        <taxon>Halanaerobiales</taxon>
        <taxon>Halobacteroidaceae</taxon>
        <taxon>Orenia</taxon>
    </lineage>
</organism>
<proteinExistence type="predicted"/>
<dbReference type="AlphaFoldDB" id="A0A285IKM4"/>
<evidence type="ECO:0000313" key="2">
    <source>
        <dbReference type="Proteomes" id="UP000219573"/>
    </source>
</evidence>
<keyword evidence="2" id="KW-1185">Reference proteome</keyword>
<protein>
    <submittedName>
        <fullName evidence="1">Uncharacterized protein</fullName>
    </submittedName>
</protein>
<dbReference type="Proteomes" id="UP000219573">
    <property type="component" value="Unassembled WGS sequence"/>
</dbReference>
<dbReference type="RefSeq" id="WP_097019717.1">
    <property type="nucleotide sequence ID" value="NZ_OBDZ01000075.1"/>
</dbReference>
<reference evidence="2" key="1">
    <citation type="submission" date="2017-09" db="EMBL/GenBank/DDBJ databases">
        <authorList>
            <person name="Varghese N."/>
            <person name="Submissions S."/>
        </authorList>
    </citation>
    <scope>NUCLEOTIDE SEQUENCE [LARGE SCALE GENOMIC DNA]</scope>
    <source>
        <strain evidence="2">MSL47</strain>
    </source>
</reference>
<dbReference type="EMBL" id="OBDZ01000075">
    <property type="protein sequence ID" value="SNY48297.1"/>
    <property type="molecule type" value="Genomic_DNA"/>
</dbReference>
<name>A0A285IKM4_9FIRM</name>
<gene>
    <name evidence="1" type="ORF">SAMN06265827_1753</name>
</gene>
<accession>A0A285IKM4</accession>
<sequence>MIQEPLDERVLNSNYEIIKNIAFKISAEMNKDKMKLLDLEKGFRDRKNIMGVKRNRENALFNKAVELYCKTGYSKEFLYDLFKVFSKEDFNYYLGLFKQDYENALKLLEKGVEKKLIIDDFNISELIFYFAEESFKNKK</sequence>
<evidence type="ECO:0000313" key="1">
    <source>
        <dbReference type="EMBL" id="SNY48297.1"/>
    </source>
</evidence>